<dbReference type="Proteomes" id="UP000031278">
    <property type="component" value="Unassembled WGS sequence"/>
</dbReference>
<reference evidence="1 2" key="1">
    <citation type="submission" date="2014-12" db="EMBL/GenBank/DDBJ databases">
        <title>Genome sequencing of Photobacterium gaetbulicola AD005a.</title>
        <authorList>
            <person name="Adrian T.G.S."/>
            <person name="Chan K.G."/>
        </authorList>
    </citation>
    <scope>NUCLEOTIDE SEQUENCE [LARGE SCALE GENOMIC DNA]</scope>
    <source>
        <strain evidence="1 2">AD005a</strain>
    </source>
</reference>
<organism evidence="1 2">
    <name type="scientific">Photobacterium gaetbulicola</name>
    <dbReference type="NCBI Taxonomy" id="1295392"/>
    <lineage>
        <taxon>Bacteria</taxon>
        <taxon>Pseudomonadati</taxon>
        <taxon>Pseudomonadota</taxon>
        <taxon>Gammaproteobacteria</taxon>
        <taxon>Vibrionales</taxon>
        <taxon>Vibrionaceae</taxon>
        <taxon>Photobacterium</taxon>
    </lineage>
</organism>
<dbReference type="InterPro" id="IPR025294">
    <property type="entry name" value="DUF4156"/>
</dbReference>
<dbReference type="AlphaFoldDB" id="A0A0B9GJQ4"/>
<evidence type="ECO:0000313" key="1">
    <source>
        <dbReference type="EMBL" id="KHT65025.1"/>
    </source>
</evidence>
<evidence type="ECO:0000313" key="2">
    <source>
        <dbReference type="Proteomes" id="UP000031278"/>
    </source>
</evidence>
<dbReference type="Pfam" id="PF13698">
    <property type="entry name" value="DUF4156"/>
    <property type="match status" value="1"/>
</dbReference>
<gene>
    <name evidence="1" type="ORF">RJ45_03380</name>
</gene>
<dbReference type="RefSeq" id="WP_039458018.1">
    <property type="nucleotide sequence ID" value="NZ_JWLZ01000028.1"/>
</dbReference>
<dbReference type="EMBL" id="JWLZ01000028">
    <property type="protein sequence ID" value="KHT65025.1"/>
    <property type="molecule type" value="Genomic_DNA"/>
</dbReference>
<dbReference type="PROSITE" id="PS51257">
    <property type="entry name" value="PROKAR_LIPOPROTEIN"/>
    <property type="match status" value="1"/>
</dbReference>
<sequence>MRKVVLAGLVGLLLVGCTTPSEVLQPQAGQVRVFTTSLPSLDNCSWVGEVTGNEGHWYSYLFYSNDLLIQGAVNELKNNAYQMGADTVVTMSPHNFTTSVSLLGTAYDCRP</sequence>
<comment type="caution">
    <text evidence="1">The sequence shown here is derived from an EMBL/GenBank/DDBJ whole genome shotgun (WGS) entry which is preliminary data.</text>
</comment>
<proteinExistence type="predicted"/>
<accession>A0A0B9GJQ4</accession>
<name>A0A0B9GJQ4_9GAMM</name>
<protein>
    <submittedName>
        <fullName evidence="1">Membrane protein</fullName>
    </submittedName>
</protein>